<dbReference type="EMBL" id="JANPWB010000008">
    <property type="protein sequence ID" value="KAJ1163419.1"/>
    <property type="molecule type" value="Genomic_DNA"/>
</dbReference>
<keyword evidence="2" id="KW-1185">Reference proteome</keyword>
<comment type="caution">
    <text evidence="1">The sequence shown here is derived from an EMBL/GenBank/DDBJ whole genome shotgun (WGS) entry which is preliminary data.</text>
</comment>
<evidence type="ECO:0000313" key="1">
    <source>
        <dbReference type="EMBL" id="KAJ1163419.1"/>
    </source>
</evidence>
<evidence type="ECO:0000313" key="2">
    <source>
        <dbReference type="Proteomes" id="UP001066276"/>
    </source>
</evidence>
<proteinExistence type="predicted"/>
<accession>A0AAV7SH82</accession>
<dbReference type="Proteomes" id="UP001066276">
    <property type="component" value="Chromosome 4_2"/>
</dbReference>
<name>A0AAV7SH82_PLEWA</name>
<reference evidence="1" key="1">
    <citation type="journal article" date="2022" name="bioRxiv">
        <title>Sequencing and chromosome-scale assembly of the giantPleurodeles waltlgenome.</title>
        <authorList>
            <person name="Brown T."/>
            <person name="Elewa A."/>
            <person name="Iarovenko S."/>
            <person name="Subramanian E."/>
            <person name="Araus A.J."/>
            <person name="Petzold A."/>
            <person name="Susuki M."/>
            <person name="Suzuki K.-i.T."/>
            <person name="Hayashi T."/>
            <person name="Toyoda A."/>
            <person name="Oliveira C."/>
            <person name="Osipova E."/>
            <person name="Leigh N.D."/>
            <person name="Simon A."/>
            <person name="Yun M.H."/>
        </authorList>
    </citation>
    <scope>NUCLEOTIDE SEQUENCE</scope>
    <source>
        <strain evidence="1">20211129_DDA</strain>
        <tissue evidence="1">Liver</tissue>
    </source>
</reference>
<gene>
    <name evidence="1" type="ORF">NDU88_003877</name>
</gene>
<sequence length="90" mass="9835">MYLQAARDVVLLAWIVDADFAALSSDLNDPRKSGGAVPDLPCCGGWEERTAHKLASMDEVHIAMPAWREEPCYGYGIGDQGEADGRRPPF</sequence>
<dbReference type="AlphaFoldDB" id="A0AAV7SH82"/>
<protein>
    <submittedName>
        <fullName evidence="1">Uncharacterized protein</fullName>
    </submittedName>
</protein>
<organism evidence="1 2">
    <name type="scientific">Pleurodeles waltl</name>
    <name type="common">Iberian ribbed newt</name>
    <dbReference type="NCBI Taxonomy" id="8319"/>
    <lineage>
        <taxon>Eukaryota</taxon>
        <taxon>Metazoa</taxon>
        <taxon>Chordata</taxon>
        <taxon>Craniata</taxon>
        <taxon>Vertebrata</taxon>
        <taxon>Euteleostomi</taxon>
        <taxon>Amphibia</taxon>
        <taxon>Batrachia</taxon>
        <taxon>Caudata</taxon>
        <taxon>Salamandroidea</taxon>
        <taxon>Salamandridae</taxon>
        <taxon>Pleurodelinae</taxon>
        <taxon>Pleurodeles</taxon>
    </lineage>
</organism>